<keyword evidence="3" id="KW-1185">Reference proteome</keyword>
<dbReference type="OMA" id="MYREAMT"/>
<feature type="region of interest" description="Disordered" evidence="1">
    <location>
        <begin position="1315"/>
        <end position="1350"/>
    </location>
</feature>
<sequence length="1350" mass="157647">MASLQEVCKKWINCTQQLDFEPILESIQDSKNIKRGVDSDKFLFKFLLHLSHSAERCNREKLSKETQIFTIAKFILENLTTVPDKNKLFSAIYYILFYFLNKQHFKEAEIINSYLLPGKIMKDDDFFESSKYYQIASLWYLEIFKKIDEQADNYKAQKDYSNEDISTYIQFHFQILKHCDETSRYFLVTFDTYMKKLCNYPLDIASTYMVLLFEEISNYISNLKKLPVTEAYNVIIPVVGIVFYKRNDAINNKTILECFQKCDSHFLIALRISAQCYNSYKLFREHSLNILETNFMTKEFGEARFKKTFDILKILLDKYGVENESVANTVTGLACSFEILFNNWEGLVSDQSTDSKIFDDILKMGEFVKFTYGFLKNRLFPLNYKCRKCPITTKCPMKKDIYNANLVFSAYLRLIAKFKSNNLNEKTFTLAKDMIEEMLLGFNELDKSGCKFSASMWDSCARSIFNVGLVCEALYPAQYEGLFEVLCRQIVKRDGLLSKLSSFGLESPVGTTLQRLCNVNFEQGNYRKAMSYTAYNAVVSTTESRKKKAYDMWCTIKLKCSDSQEFQELTLVNCLKTSESIAKNVGIDVNLEQYSFDDLSAIYLQELKYLFPVKGNLLISMQKSLAELESTKNDLYYARGVLLLCFHSLQHSKRKYIIEYITKAIKKLNAIKPRKPNVEMLKASLTFFNILEKLYAKRQAITKQMDDANFTVKSFKTLRGKQIDDEIEEQDEIVPTYGNINIEEDKKCAKELKDVLNTWDNCIQKDLTAVVKDWEPEYTLETIILCGEYCRLFKFNHNEEQAWKIAYKLATALNNFTTCTYVTSRSISLRFINNDWIKYAEKYVEKLQNSSKNTELDTVSLFWLSLADFYLDCKKTTEAKVLLEKVKKMSNFKLIENSKIYIYAADIQLRNYFVINDKTSQEDYHKLLVEIHYMLINIHDLLEQETYRFWNIRFRLYALEQMYEVMCNMTMPMYSLLSYREIFAHLINGLQFAQKSCMTLRIAEYLKYYCYIFLLRGQTEEVETKLQDLEHILCLEKFQASMKFNHRQAAKTVQVISTEPFRNANAVIMKNGGASPELKRKIFSMPNFLMDSNNCQCFTCTHLLYQYLTFSCAYIRAQLYSILGYVSEAKQHFHGASLIKERLEDRDTDVLRQDKKYKWKRHQTFDIDELLYMLDFSVFISDYVPERKDDALAVIEEALEIAKEVDLDKHPIGIYAKELWTQHYVYEVFADKLCISSEPEIEITITNQTASGCITPKQQVERAPRNQRRRKSPSAVAIPVITIAESPVTTEEPVAKLVPDEMVKPKRTRAKLVRRKLLVDEVDESPKDENQQPAPVKKRSTRLASKTSGN</sequence>
<dbReference type="EnsemblMetazoa" id="XM_008216987">
    <property type="protein sequence ID" value="XP_008215209"/>
    <property type="gene ID" value="LOC100680231"/>
</dbReference>
<evidence type="ECO:0000256" key="1">
    <source>
        <dbReference type="SAM" id="MobiDB-lite"/>
    </source>
</evidence>
<dbReference type="EnsemblMetazoa" id="XM_003423856">
    <property type="protein sequence ID" value="XP_003423904"/>
    <property type="gene ID" value="LOC100680231"/>
</dbReference>
<dbReference type="OrthoDB" id="6776738at2759"/>
<protein>
    <submittedName>
        <fullName evidence="2">Uncharacterized protein</fullName>
    </submittedName>
</protein>
<organism evidence="2 3">
    <name type="scientific">Nasonia vitripennis</name>
    <name type="common">Parasitic wasp</name>
    <dbReference type="NCBI Taxonomy" id="7425"/>
    <lineage>
        <taxon>Eukaryota</taxon>
        <taxon>Metazoa</taxon>
        <taxon>Ecdysozoa</taxon>
        <taxon>Arthropoda</taxon>
        <taxon>Hexapoda</taxon>
        <taxon>Insecta</taxon>
        <taxon>Pterygota</taxon>
        <taxon>Neoptera</taxon>
        <taxon>Endopterygota</taxon>
        <taxon>Hymenoptera</taxon>
        <taxon>Apocrita</taxon>
        <taxon>Proctotrupomorpha</taxon>
        <taxon>Chalcidoidea</taxon>
        <taxon>Pteromalidae</taxon>
        <taxon>Pteromalinae</taxon>
        <taxon>Nasonia</taxon>
    </lineage>
</organism>
<evidence type="ECO:0000313" key="2">
    <source>
        <dbReference type="EnsemblMetazoa" id="XP_008215209"/>
    </source>
</evidence>
<accession>A0A7M7H9E0</accession>
<proteinExistence type="predicted"/>
<dbReference type="Proteomes" id="UP000002358">
    <property type="component" value="Chromosome 1"/>
</dbReference>
<name>A0A7M7H9E0_NASVI</name>
<dbReference type="KEGG" id="nvi:100680231"/>
<evidence type="ECO:0000313" key="3">
    <source>
        <dbReference type="Proteomes" id="UP000002358"/>
    </source>
</evidence>
<reference evidence="2" key="1">
    <citation type="submission" date="2021-01" db="UniProtKB">
        <authorList>
            <consortium name="EnsemblMetazoa"/>
        </authorList>
    </citation>
    <scope>IDENTIFICATION</scope>
</reference>
<gene>
    <name evidence="2" type="primary">100680231</name>
</gene>
<dbReference type="InParanoid" id="A0A7M7H9E0"/>